<organism evidence="1 2">
    <name type="scientific">Trichonephila clavata</name>
    <name type="common">Joro spider</name>
    <name type="synonym">Nephila clavata</name>
    <dbReference type="NCBI Taxonomy" id="2740835"/>
    <lineage>
        <taxon>Eukaryota</taxon>
        <taxon>Metazoa</taxon>
        <taxon>Ecdysozoa</taxon>
        <taxon>Arthropoda</taxon>
        <taxon>Chelicerata</taxon>
        <taxon>Arachnida</taxon>
        <taxon>Araneae</taxon>
        <taxon>Araneomorphae</taxon>
        <taxon>Entelegynae</taxon>
        <taxon>Araneoidea</taxon>
        <taxon>Nephilidae</taxon>
        <taxon>Trichonephila</taxon>
    </lineage>
</organism>
<dbReference type="Proteomes" id="UP000887116">
    <property type="component" value="Unassembled WGS sequence"/>
</dbReference>
<keyword evidence="2" id="KW-1185">Reference proteome</keyword>
<dbReference type="EMBL" id="BMAO01023630">
    <property type="protein sequence ID" value="GFQ90010.1"/>
    <property type="molecule type" value="Genomic_DNA"/>
</dbReference>
<evidence type="ECO:0000313" key="1">
    <source>
        <dbReference type="EMBL" id="GFQ90010.1"/>
    </source>
</evidence>
<reference evidence="1" key="1">
    <citation type="submission" date="2020-07" db="EMBL/GenBank/DDBJ databases">
        <title>Multicomponent nature underlies the extraordinary mechanical properties of spider dragline silk.</title>
        <authorList>
            <person name="Kono N."/>
            <person name="Nakamura H."/>
            <person name="Mori M."/>
            <person name="Yoshida Y."/>
            <person name="Ohtoshi R."/>
            <person name="Malay A.D."/>
            <person name="Moran D.A.P."/>
            <person name="Tomita M."/>
            <person name="Numata K."/>
            <person name="Arakawa K."/>
        </authorList>
    </citation>
    <scope>NUCLEOTIDE SEQUENCE</scope>
</reference>
<gene>
    <name evidence="1" type="ORF">TNCT_287601</name>
</gene>
<comment type="caution">
    <text evidence="1">The sequence shown here is derived from an EMBL/GenBank/DDBJ whole genome shotgun (WGS) entry which is preliminary data.</text>
</comment>
<accession>A0A8X6FUW7</accession>
<sequence length="88" mass="9827">MLLLEPVVQVPEEQSLPGREKSEVISLPPPRRDISELTRVGETPDSNTLSLKMPGLDSKYVATISSESPQWVVMVGERKCFRLGIKCF</sequence>
<protein>
    <submittedName>
        <fullName evidence="1">Uncharacterized protein</fullName>
    </submittedName>
</protein>
<proteinExistence type="predicted"/>
<name>A0A8X6FUW7_TRICU</name>
<evidence type="ECO:0000313" key="2">
    <source>
        <dbReference type="Proteomes" id="UP000887116"/>
    </source>
</evidence>
<dbReference type="AlphaFoldDB" id="A0A8X6FUW7"/>